<dbReference type="OrthoDB" id="5412996at2759"/>
<evidence type="ECO:0000259" key="1">
    <source>
        <dbReference type="Pfam" id="PF01636"/>
    </source>
</evidence>
<reference evidence="3" key="1">
    <citation type="submission" date="2005-09" db="EMBL/GenBank/DDBJ databases">
        <title>Annotation of the Aspergillus terreus NIH2624 genome.</title>
        <authorList>
            <person name="Birren B.W."/>
            <person name="Lander E.S."/>
            <person name="Galagan J.E."/>
            <person name="Nusbaum C."/>
            <person name="Devon K."/>
            <person name="Henn M."/>
            <person name="Ma L.-J."/>
            <person name="Jaffe D.B."/>
            <person name="Butler J."/>
            <person name="Alvarez P."/>
            <person name="Gnerre S."/>
            <person name="Grabherr M."/>
            <person name="Kleber M."/>
            <person name="Mauceli E.W."/>
            <person name="Brockman W."/>
            <person name="Rounsley S."/>
            <person name="Young S.K."/>
            <person name="LaButti K."/>
            <person name="Pushparaj V."/>
            <person name="DeCaprio D."/>
            <person name="Crawford M."/>
            <person name="Koehrsen M."/>
            <person name="Engels R."/>
            <person name="Montgomery P."/>
            <person name="Pearson M."/>
            <person name="Howarth C."/>
            <person name="Larson L."/>
            <person name="Luoma S."/>
            <person name="White J."/>
            <person name="Alvarado L."/>
            <person name="Kodira C.D."/>
            <person name="Zeng Q."/>
            <person name="Oleary S."/>
            <person name="Yandava C."/>
            <person name="Denning D.W."/>
            <person name="Nierman W.C."/>
            <person name="Milne T."/>
            <person name="Madden K."/>
        </authorList>
    </citation>
    <scope>NUCLEOTIDE SEQUENCE [LARGE SCALE GENOMIC DNA]</scope>
    <source>
        <strain evidence="3">NIH 2624 / FGSC A1156</strain>
    </source>
</reference>
<dbReference type="GeneID" id="4353602"/>
<accession>Q0CAA4</accession>
<proteinExistence type="predicted"/>
<sequence length="483" mass="55202">MNCHSGLSYLHETEEAVWVDKVNDARVDGRLCSWISTFHACKLPCRLEGGFLNGSYNVCQKFVFEDGASWILRLPRVSSINSQYADEKTIMEVEALDIIHEKTTIPVPEIRAWGRSGDNPLGLGPFMIMDFLSGLSLDEVFTEGKSRFLKEDISPEDITIIYRQMANFSLQLFQIDFDQIGSLPTRRTGTSVPVRPLTWKVHDILHEGGVNTFGDRTKGFSSVAEYFQYIIDQDWQQLKNQPNSVYDPYTAANEYTSLKIINSLIPDLVEADYNHGPFKLICDDLGLTNLIIRSREDLTIVGVIDLEWVYAGPAQQFGSAPWWLLRDRPTNDTWDFEGETLPEMTGRYMDHLQIFIRVLEEEEAKLNFGDQNKKLSDLVKWSVTSGAMWLHMILSSGFFGSRTFPCGQLRRHRGSKWWTDSVLRIQASGEAKRFAESKAGQFERYDKGVEDIEDLKALMNDGKLSREDFVIRSRSILSYCFEG</sequence>
<dbReference type="InterPro" id="IPR051678">
    <property type="entry name" value="AGP_Transferase"/>
</dbReference>
<dbReference type="SUPFAM" id="SSF56112">
    <property type="entry name" value="Protein kinase-like (PK-like)"/>
    <property type="match status" value="1"/>
</dbReference>
<dbReference type="PANTHER" id="PTHR21310:SF37">
    <property type="entry name" value="AMINOGLYCOSIDE PHOSPHOTRANSFERASE DOMAIN-CONTAINING PROTEIN"/>
    <property type="match status" value="1"/>
</dbReference>
<dbReference type="InterPro" id="IPR002575">
    <property type="entry name" value="Aminoglycoside_PTrfase"/>
</dbReference>
<dbReference type="Proteomes" id="UP000007963">
    <property type="component" value="Unassembled WGS sequence"/>
</dbReference>
<feature type="domain" description="Aminoglycoside phosphotransferase" evidence="1">
    <location>
        <begin position="65"/>
        <end position="314"/>
    </location>
</feature>
<protein>
    <recommendedName>
        <fullName evidence="1">Aminoglycoside phosphotransferase domain-containing protein</fullName>
    </recommendedName>
</protein>
<dbReference type="AlphaFoldDB" id="Q0CAA4"/>
<name>Q0CAA4_ASPTN</name>
<dbReference type="HOGENOM" id="CLU_028906_3_1_1"/>
<dbReference type="EMBL" id="CH476607">
    <property type="protein sequence ID" value="EAU30517.1"/>
    <property type="molecule type" value="Genomic_DNA"/>
</dbReference>
<dbReference type="Pfam" id="PF01636">
    <property type="entry name" value="APH"/>
    <property type="match status" value="1"/>
</dbReference>
<evidence type="ECO:0000313" key="3">
    <source>
        <dbReference type="Proteomes" id="UP000007963"/>
    </source>
</evidence>
<dbReference type="InterPro" id="IPR011009">
    <property type="entry name" value="Kinase-like_dom_sf"/>
</dbReference>
<dbReference type="eggNOG" id="ENOG502SI0S">
    <property type="taxonomic scope" value="Eukaryota"/>
</dbReference>
<dbReference type="PANTHER" id="PTHR21310">
    <property type="entry name" value="AMINOGLYCOSIDE PHOSPHOTRANSFERASE-RELATED-RELATED"/>
    <property type="match status" value="1"/>
</dbReference>
<gene>
    <name evidence="2" type="ORF">ATEG_09380</name>
</gene>
<dbReference type="RefSeq" id="XP_001218002.1">
    <property type="nucleotide sequence ID" value="XM_001218001.1"/>
</dbReference>
<evidence type="ECO:0000313" key="2">
    <source>
        <dbReference type="EMBL" id="EAU30517.1"/>
    </source>
</evidence>
<dbReference type="VEuPathDB" id="FungiDB:ATEG_09380"/>
<dbReference type="OMA" id="ANFMLQI"/>
<organism evidence="2 3">
    <name type="scientific">Aspergillus terreus (strain NIH 2624 / FGSC A1156)</name>
    <dbReference type="NCBI Taxonomy" id="341663"/>
    <lineage>
        <taxon>Eukaryota</taxon>
        <taxon>Fungi</taxon>
        <taxon>Dikarya</taxon>
        <taxon>Ascomycota</taxon>
        <taxon>Pezizomycotina</taxon>
        <taxon>Eurotiomycetes</taxon>
        <taxon>Eurotiomycetidae</taxon>
        <taxon>Eurotiales</taxon>
        <taxon>Aspergillaceae</taxon>
        <taxon>Aspergillus</taxon>
        <taxon>Aspergillus subgen. Circumdati</taxon>
    </lineage>
</organism>